<evidence type="ECO:0000259" key="2">
    <source>
        <dbReference type="PROSITE" id="PS50181"/>
    </source>
</evidence>
<dbReference type="InterPro" id="IPR036047">
    <property type="entry name" value="F-box-like_dom_sf"/>
</dbReference>
<dbReference type="EnsemblMetazoa" id="XM_030975733">
    <property type="protein sequence ID" value="XP_030831593"/>
    <property type="gene ID" value="LOC591037"/>
</dbReference>
<protein>
    <recommendedName>
        <fullName evidence="2">F-box domain-containing protein</fullName>
    </recommendedName>
</protein>
<dbReference type="FunCoup" id="A0A7M7HP86">
    <property type="interactions" value="632"/>
</dbReference>
<dbReference type="SUPFAM" id="SSF81383">
    <property type="entry name" value="F-box domain"/>
    <property type="match status" value="1"/>
</dbReference>
<dbReference type="Pfam" id="PF12937">
    <property type="entry name" value="F-box-like"/>
    <property type="match status" value="1"/>
</dbReference>
<dbReference type="GeneID" id="591037"/>
<name>A0A7M7HP86_STRPU</name>
<dbReference type="AlphaFoldDB" id="A0A7M7HP86"/>
<reference evidence="3" key="2">
    <citation type="submission" date="2021-01" db="UniProtKB">
        <authorList>
            <consortium name="EnsemblMetazoa"/>
        </authorList>
    </citation>
    <scope>IDENTIFICATION</scope>
</reference>
<dbReference type="PANTHER" id="PTHR46731">
    <property type="entry name" value="F-BOX ONLY PROTEIN 15"/>
    <property type="match status" value="1"/>
</dbReference>
<sequence length="556" mass="63294">MADASSPSRHGRDLADYLGKHRRQQKQGYASPKKSAQVSRDTQEMPRLEKLRLRDASPPSSSSSSPSRGARIKPMLDSSSQSVKRGTSAPLPANGRGRGRGVRPVGRLNQQPVRSFKRKATMDDLPTEVLLHVFSFLPPSDLLTCVCINRQWMELASDNVLWQPLYQRYATRPSSKTPSTKKETKPNLVYSLHADIRWKKACIKECIEKRNSRISTLLKKKHPFSFLPANTEKTIQKLGIQWQLVFTDANKTEHRFNHSDAFHFHTSSSVRWYSLDPPPVTSLRCLAIYAQAPIFFNKDGSAAKNSPCQRALLLEQRIKPSDLTKHPIVKSDAINVYTIDGGIILATWKEGGEVAFVSLCLHHHGIIQRAVYGTSERMHIPAAIKPKPDDVDSEYGLHDYTCIMELRNQRTSFWSQQFLRLHANKQEKVDGFIRFSPVRGDVLTDHSYTTKKIQFPWKTDVFKGIIQDFAVLDCTIFDEFQQLMWCISSPVMISPDENAPVTMEYDGEPYVINHSAHKGHVEIRTFWIPDRGQHIMVAVNIDIAVKTINDWFGTRY</sequence>
<accession>A0A7M7HP86</accession>
<dbReference type="PROSITE" id="PS50181">
    <property type="entry name" value="FBOX"/>
    <property type="match status" value="1"/>
</dbReference>
<dbReference type="RefSeq" id="XP_030831593.1">
    <property type="nucleotide sequence ID" value="XM_030975733.1"/>
</dbReference>
<dbReference type="InterPro" id="IPR001810">
    <property type="entry name" value="F-box_dom"/>
</dbReference>
<feature type="domain" description="F-box" evidence="2">
    <location>
        <begin position="119"/>
        <end position="165"/>
    </location>
</feature>
<feature type="region of interest" description="Disordered" evidence="1">
    <location>
        <begin position="1"/>
        <end position="106"/>
    </location>
</feature>
<dbReference type="OMA" id="YIMEHID"/>
<dbReference type="OrthoDB" id="3219396at2759"/>
<dbReference type="CTD" id="201456"/>
<dbReference type="KEGG" id="spu:591037"/>
<dbReference type="Gene3D" id="1.20.1280.50">
    <property type="match status" value="1"/>
</dbReference>
<dbReference type="Proteomes" id="UP000007110">
    <property type="component" value="Unassembled WGS sequence"/>
</dbReference>
<evidence type="ECO:0000313" key="3">
    <source>
        <dbReference type="EnsemblMetazoa" id="XP_011673491"/>
    </source>
</evidence>
<proteinExistence type="predicted"/>
<organism evidence="3 4">
    <name type="scientific">Strongylocentrotus purpuratus</name>
    <name type="common">Purple sea urchin</name>
    <dbReference type="NCBI Taxonomy" id="7668"/>
    <lineage>
        <taxon>Eukaryota</taxon>
        <taxon>Metazoa</taxon>
        <taxon>Echinodermata</taxon>
        <taxon>Eleutherozoa</taxon>
        <taxon>Echinozoa</taxon>
        <taxon>Echinoidea</taxon>
        <taxon>Euechinoidea</taxon>
        <taxon>Echinacea</taxon>
        <taxon>Camarodonta</taxon>
        <taxon>Echinidea</taxon>
        <taxon>Strongylocentrotidae</taxon>
        <taxon>Strongylocentrotus</taxon>
    </lineage>
</organism>
<dbReference type="InParanoid" id="A0A7M7HP86"/>
<dbReference type="PANTHER" id="PTHR46731:SF1">
    <property type="entry name" value="F-BOX ONLY PROTEIN 15"/>
    <property type="match status" value="1"/>
</dbReference>
<reference evidence="4" key="1">
    <citation type="submission" date="2015-02" db="EMBL/GenBank/DDBJ databases">
        <title>Genome sequencing for Strongylocentrotus purpuratus.</title>
        <authorList>
            <person name="Murali S."/>
            <person name="Liu Y."/>
            <person name="Vee V."/>
            <person name="English A."/>
            <person name="Wang M."/>
            <person name="Skinner E."/>
            <person name="Han Y."/>
            <person name="Muzny D.M."/>
            <person name="Worley K.C."/>
            <person name="Gibbs R.A."/>
        </authorList>
    </citation>
    <scope>NUCLEOTIDE SEQUENCE</scope>
</reference>
<dbReference type="SMART" id="SM00256">
    <property type="entry name" value="FBOX"/>
    <property type="match status" value="1"/>
</dbReference>
<feature type="compositionally biased region" description="Basic and acidic residues" evidence="1">
    <location>
        <begin position="41"/>
        <end position="55"/>
    </location>
</feature>
<evidence type="ECO:0000313" key="4">
    <source>
        <dbReference type="Proteomes" id="UP000007110"/>
    </source>
</evidence>
<evidence type="ECO:0000256" key="1">
    <source>
        <dbReference type="SAM" id="MobiDB-lite"/>
    </source>
</evidence>
<dbReference type="RefSeq" id="XP_011673491.2">
    <property type="nucleotide sequence ID" value="XM_011675189.2"/>
</dbReference>
<dbReference type="GO" id="GO:0019005">
    <property type="term" value="C:SCF ubiquitin ligase complex"/>
    <property type="evidence" value="ECO:0000318"/>
    <property type="project" value="GO_Central"/>
</dbReference>
<dbReference type="EnsemblMetazoa" id="XM_011675189">
    <property type="protein sequence ID" value="XP_011673491"/>
    <property type="gene ID" value="LOC591037"/>
</dbReference>
<feature type="compositionally biased region" description="Low complexity" evidence="1">
    <location>
        <begin position="57"/>
        <end position="67"/>
    </location>
</feature>
<feature type="compositionally biased region" description="Basic and acidic residues" evidence="1">
    <location>
        <begin position="10"/>
        <end position="19"/>
    </location>
</feature>
<keyword evidence="4" id="KW-1185">Reference proteome</keyword>